<dbReference type="AlphaFoldDB" id="A0A0R3T5Y1"/>
<accession>A0A0R3T5Y1</accession>
<sequence>MQLHEQQTVNPPPQHFPQRLIGKEDLPHRNEYYNDTYITPPSSSRLSTPSSYENKVNSQFTYPHAQNQQYDELWRITAENLRMLLISHLNIPLPANPNALALELRSGIYIALFINDFLGFKAVKRIYEVSGSSWQSRARQNLLSCREIMLNLGVPKHRLFSVTRVLQADPTVGLFGIFHSLQTLMDVWASRPSTFIPGGLGVREKLTNQPVTKKSLLGDITTNRKLRHQHQLQNPHHHRNRTYSNPNFYSGFAGGVFSDV</sequence>
<evidence type="ECO:0000313" key="3">
    <source>
        <dbReference type="WBParaSite" id="HNAJ_0000246901-mRNA-1"/>
    </source>
</evidence>
<name>A0A0R3T5Y1_RODNA</name>
<dbReference type="CDD" id="cd00014">
    <property type="entry name" value="CH_SF"/>
    <property type="match status" value="1"/>
</dbReference>
<protein>
    <submittedName>
        <fullName evidence="3">Calponin-homology (CH) domain-containing protein</fullName>
    </submittedName>
</protein>
<gene>
    <name evidence="1" type="ORF">HNAJ_LOCUS2468</name>
</gene>
<dbReference type="Proteomes" id="UP000278807">
    <property type="component" value="Unassembled WGS sequence"/>
</dbReference>
<organism evidence="3">
    <name type="scientific">Rodentolepis nana</name>
    <name type="common">Dwarf tapeworm</name>
    <name type="synonym">Hymenolepis nana</name>
    <dbReference type="NCBI Taxonomy" id="102285"/>
    <lineage>
        <taxon>Eukaryota</taxon>
        <taxon>Metazoa</taxon>
        <taxon>Spiralia</taxon>
        <taxon>Lophotrochozoa</taxon>
        <taxon>Platyhelminthes</taxon>
        <taxon>Cestoda</taxon>
        <taxon>Eucestoda</taxon>
        <taxon>Cyclophyllidea</taxon>
        <taxon>Hymenolepididae</taxon>
        <taxon>Rodentolepis</taxon>
    </lineage>
</organism>
<reference evidence="3" key="1">
    <citation type="submission" date="2017-02" db="UniProtKB">
        <authorList>
            <consortium name="WormBaseParasite"/>
        </authorList>
    </citation>
    <scope>IDENTIFICATION</scope>
</reference>
<dbReference type="WBParaSite" id="HNAJ_0000246901-mRNA-1">
    <property type="protein sequence ID" value="HNAJ_0000246901-mRNA-1"/>
    <property type="gene ID" value="HNAJ_0000246901"/>
</dbReference>
<evidence type="ECO:0000313" key="2">
    <source>
        <dbReference type="Proteomes" id="UP000278807"/>
    </source>
</evidence>
<reference evidence="1 2" key="2">
    <citation type="submission" date="2018-11" db="EMBL/GenBank/DDBJ databases">
        <authorList>
            <consortium name="Pathogen Informatics"/>
        </authorList>
    </citation>
    <scope>NUCLEOTIDE SEQUENCE [LARGE SCALE GENOMIC DNA]</scope>
</reference>
<dbReference type="EMBL" id="UZAE01001207">
    <property type="protein sequence ID" value="VDN98327.1"/>
    <property type="molecule type" value="Genomic_DNA"/>
</dbReference>
<proteinExistence type="predicted"/>
<evidence type="ECO:0000313" key="1">
    <source>
        <dbReference type="EMBL" id="VDN98327.1"/>
    </source>
</evidence>
<keyword evidence="2" id="KW-1185">Reference proteome</keyword>
<dbReference type="OrthoDB" id="6264746at2759"/>